<evidence type="ECO:0000313" key="2">
    <source>
        <dbReference type="EMBL" id="KAK1675348.1"/>
    </source>
</evidence>
<evidence type="ECO:0000259" key="1">
    <source>
        <dbReference type="Pfam" id="PF06985"/>
    </source>
</evidence>
<proteinExistence type="predicted"/>
<dbReference type="InterPro" id="IPR052895">
    <property type="entry name" value="HetReg/Transcr_Mod"/>
</dbReference>
<keyword evidence="3" id="KW-1185">Reference proteome</keyword>
<accession>A0AAJ0AK32</accession>
<dbReference type="RefSeq" id="XP_060429351.1">
    <property type="nucleotide sequence ID" value="XM_060571171.1"/>
</dbReference>
<dbReference type="PANTHER" id="PTHR24148">
    <property type="entry name" value="ANKYRIN REPEAT DOMAIN-CONTAINING PROTEIN 39 HOMOLOG-RELATED"/>
    <property type="match status" value="1"/>
</dbReference>
<dbReference type="EMBL" id="JAHMHR010000021">
    <property type="protein sequence ID" value="KAK1675348.1"/>
    <property type="molecule type" value="Genomic_DNA"/>
</dbReference>
<reference evidence="2" key="1">
    <citation type="submission" date="2021-06" db="EMBL/GenBank/DDBJ databases">
        <title>Comparative genomics, transcriptomics and evolutionary studies reveal genomic signatures of adaptation to plant cell wall in hemibiotrophic fungi.</title>
        <authorList>
            <consortium name="DOE Joint Genome Institute"/>
            <person name="Baroncelli R."/>
            <person name="Diaz J.F."/>
            <person name="Benocci T."/>
            <person name="Peng M."/>
            <person name="Battaglia E."/>
            <person name="Haridas S."/>
            <person name="Andreopoulos W."/>
            <person name="Labutti K."/>
            <person name="Pangilinan J."/>
            <person name="Floch G.L."/>
            <person name="Makela M.R."/>
            <person name="Henrissat B."/>
            <person name="Grigoriev I.V."/>
            <person name="Crouch J.A."/>
            <person name="De Vries R.P."/>
            <person name="Sukno S.A."/>
            <person name="Thon M.R."/>
        </authorList>
    </citation>
    <scope>NUCLEOTIDE SEQUENCE</scope>
    <source>
        <strain evidence="2">CBS 193.32</strain>
    </source>
</reference>
<evidence type="ECO:0000313" key="3">
    <source>
        <dbReference type="Proteomes" id="UP001224890"/>
    </source>
</evidence>
<dbReference type="Proteomes" id="UP001224890">
    <property type="component" value="Unassembled WGS sequence"/>
</dbReference>
<comment type="caution">
    <text evidence="2">The sequence shown here is derived from an EMBL/GenBank/DDBJ whole genome shotgun (WGS) entry which is preliminary data.</text>
</comment>
<dbReference type="PANTHER" id="PTHR24148:SF73">
    <property type="entry name" value="HET DOMAIN PROTEIN (AFU_ORTHOLOGUE AFUA_8G01020)"/>
    <property type="match status" value="1"/>
</dbReference>
<protein>
    <submittedName>
        <fullName evidence="2">Heterokaryon incompatibility protein-domain-containing protein</fullName>
    </submittedName>
</protein>
<organism evidence="2 3">
    <name type="scientific">Colletotrichum godetiae</name>
    <dbReference type="NCBI Taxonomy" id="1209918"/>
    <lineage>
        <taxon>Eukaryota</taxon>
        <taxon>Fungi</taxon>
        <taxon>Dikarya</taxon>
        <taxon>Ascomycota</taxon>
        <taxon>Pezizomycotina</taxon>
        <taxon>Sordariomycetes</taxon>
        <taxon>Hypocreomycetidae</taxon>
        <taxon>Glomerellales</taxon>
        <taxon>Glomerellaceae</taxon>
        <taxon>Colletotrichum</taxon>
        <taxon>Colletotrichum acutatum species complex</taxon>
    </lineage>
</organism>
<feature type="domain" description="Heterokaryon incompatibility" evidence="1">
    <location>
        <begin position="105"/>
        <end position="247"/>
    </location>
</feature>
<name>A0AAJ0AK32_9PEZI</name>
<gene>
    <name evidence="2" type="ORF">BDP55DRAFT_610355</name>
</gene>
<dbReference type="InterPro" id="IPR010730">
    <property type="entry name" value="HET"/>
</dbReference>
<dbReference type="GeneID" id="85455697"/>
<dbReference type="Pfam" id="PF06985">
    <property type="entry name" value="HET"/>
    <property type="match status" value="1"/>
</dbReference>
<sequence length="700" mass="79058">MSGLIEYSPTQAGETLEVEQLSPDLFKLSLTRDNKFNLFSEAIGSLDSGRGEADLILSNLQAWSAEAAQRFQRRTSDVILDTPFRLLCSSPTGIPFDSRFVIRQFLAISYSWHNPSWPGTPQSIPEPGGVWPVGKSFADAILEQRGHPREGMWIDQVCINQRDEFEQQRAIASMDVVYKSCRKLVVLLEDVELTNDEAELFDLYDGYRSPYALERGPADDREISLLISLYDKVAAARWWQRSWCYHEFVVAEPWSDKRHQRVHNTVFILGLGKDRTVTVEWTTLHAILATITVQLGHQNERSIHLNPILSGFANRTSPQFDNPDRKVGEIRSSFMAKFNAIAQTGCLMPGDRLSVCLNLIGLGLAFFRSEEPTVDEVYYLAVLLALAAGEKTPLAFTNIEPLTFCGKGSWLARPVTAADTTLNKFTLGDIKGIHALTFNKIEIDMIFFNRGVLWVSEEELQRTYSIFPDMIRNTPPPLKAQVKMPEFQSEEKMDKPRRRFLAAVLSSGPDLLRRLWAQLDREVIKWNYNTGIFADFKLNENLRLGAEEMLKAFAKSDQGLVDIEDGLTVEVAAAFLTWITDPRSIYWMSTFALRLPCTQEGKDALLTGFSFTKNFRQSDIDTRMRVAVPTDLLKEDCAWMRAWLLVPLDGEDVDSNGVWKVAGKTLLLGEPDLSAKLRQMKDGGCSDSFMGLHTRQVIVG</sequence>
<dbReference type="AlphaFoldDB" id="A0AAJ0AK32"/>